<evidence type="ECO:0000256" key="10">
    <source>
        <dbReference type="ARBA" id="ARBA00048028"/>
    </source>
</evidence>
<keyword evidence="17" id="KW-1185">Reference proteome</keyword>
<comment type="caution">
    <text evidence="11">Lacks conserved residue(s) required for the propagation of feature annotation.</text>
</comment>
<comment type="similarity">
    <text evidence="2 11 13">Belongs to the IMPDH/GMPR family.</text>
</comment>
<proteinExistence type="inferred from homology"/>
<dbReference type="InterPro" id="IPR013785">
    <property type="entry name" value="Aldolase_TIM"/>
</dbReference>
<dbReference type="CDD" id="cd04601">
    <property type="entry name" value="CBS_pair_IMPDH"/>
    <property type="match status" value="1"/>
</dbReference>
<comment type="activity regulation">
    <text evidence="11">Mycophenolic acid (MPA) is a non-competitive inhibitor that prevents formation of the closed enzyme conformation by binding to the same site as the amobile flap. In contrast, mizoribine monophosphate (MZP) is a competitive inhibitor that induces the closed conformation. MPA is a potent inhibitor of mammalian IMPDHs but a poor inhibitor of the bacterial enzymes. MZP is a more potent inhibitor of bacterial IMPDH.</text>
</comment>
<evidence type="ECO:0000313" key="16">
    <source>
        <dbReference type="EMBL" id="MFB9898588.1"/>
    </source>
</evidence>
<dbReference type="InterPro" id="IPR001093">
    <property type="entry name" value="IMP_DH_GMPRt"/>
</dbReference>
<evidence type="ECO:0000256" key="6">
    <source>
        <dbReference type="ARBA" id="ARBA00022958"/>
    </source>
</evidence>
<evidence type="ECO:0000256" key="1">
    <source>
        <dbReference type="ARBA" id="ARBA00001958"/>
    </source>
</evidence>
<feature type="binding site" evidence="11">
    <location>
        <begin position="365"/>
        <end position="366"/>
    </location>
    <ligand>
        <name>IMP</name>
        <dbReference type="ChEBI" id="CHEBI:58053"/>
    </ligand>
</feature>
<dbReference type="SMART" id="SM00116">
    <property type="entry name" value="CBS"/>
    <property type="match status" value="2"/>
</dbReference>
<feature type="binding site" description="in other chain" evidence="11">
    <location>
        <position position="304"/>
    </location>
    <ligand>
        <name>K(+)</name>
        <dbReference type="ChEBI" id="CHEBI:29103"/>
        <note>ligand shared between two tetrameric partners</note>
    </ligand>
</feature>
<sequence>MSSFVADKIVMDGLTFDDVLLIPAYSEVLPKEVELKTKFSRHINLNVPFVTAAMDTVTEASMAIAIAREGGIGVIHKNMTIEEQARQVAIVKRAENGMIYDPVTIRRGRTVRDALEMMHDYHIGGIPVVDEENHLVGIVTNRDLRFERRLDKTVDEVMTSENLVTTHQQTDLIAAAQILQENKIEKLPVVDAANRLIGLITYKDITKAKDKPMACKDEKGRLRVAAGVGVTADTLDRAQALVEAGVDAIVIDTAHGHTKGVVGKLHEVKSTFPGVDVVVGNIATGEAARYLVDNGADAVKVGIGPGSICTTRVVAGVGVPQLSAVYDVYSALKGTDVPLIADGGLRYSGDIVKALAAGGSCVMVGSLVAGTEESPGETIIYNGRKFKSYRGMGSLEAMGQKNGSRDRYFQGDTNDVKKLVPEGIAGRVPYKGTVQEVIYQLVGGLRSGMGYCGASTIGSLHDAKFVHITNAGVQESHPHDIAITSEAPNYSRHE</sequence>
<comment type="pathway">
    <text evidence="11 14">Purine metabolism; XMP biosynthesis via de novo pathway; XMP from IMP: step 1/1.</text>
</comment>
<comment type="catalytic activity">
    <reaction evidence="10 11 14">
        <text>IMP + NAD(+) + H2O = XMP + NADH + H(+)</text>
        <dbReference type="Rhea" id="RHEA:11708"/>
        <dbReference type="ChEBI" id="CHEBI:15377"/>
        <dbReference type="ChEBI" id="CHEBI:15378"/>
        <dbReference type="ChEBI" id="CHEBI:57464"/>
        <dbReference type="ChEBI" id="CHEBI:57540"/>
        <dbReference type="ChEBI" id="CHEBI:57945"/>
        <dbReference type="ChEBI" id="CHEBI:58053"/>
        <dbReference type="EC" id="1.1.1.205"/>
    </reaction>
</comment>
<dbReference type="PROSITE" id="PS00487">
    <property type="entry name" value="IMP_DH_GMP_RED"/>
    <property type="match status" value="1"/>
</dbReference>
<dbReference type="EC" id="1.1.1.205" evidence="11 14"/>
<dbReference type="GO" id="GO:0003938">
    <property type="term" value="F:IMP dehydrogenase activity"/>
    <property type="evidence" value="ECO:0007669"/>
    <property type="project" value="UniProtKB-EC"/>
</dbReference>
<dbReference type="SUPFAM" id="SSF51412">
    <property type="entry name" value="Inosine monophosphate dehydrogenase (IMPDH)"/>
    <property type="match status" value="1"/>
</dbReference>
<feature type="binding site" evidence="11">
    <location>
        <position position="307"/>
    </location>
    <ligand>
        <name>IMP</name>
        <dbReference type="ChEBI" id="CHEBI:58053"/>
    </ligand>
</feature>
<keyword evidence="3 11" id="KW-0479">Metal-binding</keyword>
<dbReference type="CDD" id="cd00381">
    <property type="entry name" value="IMPDH"/>
    <property type="match status" value="1"/>
</dbReference>
<dbReference type="InterPro" id="IPR046342">
    <property type="entry name" value="CBS_dom_sf"/>
</dbReference>
<evidence type="ECO:0000256" key="2">
    <source>
        <dbReference type="ARBA" id="ARBA00005502"/>
    </source>
</evidence>
<feature type="binding site" evidence="11">
    <location>
        <position position="477"/>
    </location>
    <ligand>
        <name>K(+)</name>
        <dbReference type="ChEBI" id="CHEBI:29103"/>
        <note>ligand shared between two tetrameric partners</note>
    </ligand>
</feature>
<keyword evidence="7 11" id="KW-0560">Oxidoreductase</keyword>
<dbReference type="PIRSF" id="PIRSF000130">
    <property type="entry name" value="IMPDH"/>
    <property type="match status" value="1"/>
</dbReference>
<dbReference type="PANTHER" id="PTHR11911:SF111">
    <property type="entry name" value="INOSINE-5'-MONOPHOSPHATE DEHYDROGENASE"/>
    <property type="match status" value="1"/>
</dbReference>
<protein>
    <recommendedName>
        <fullName evidence="11 14">Inosine-5'-monophosphate dehydrogenase</fullName>
        <shortName evidence="11">IMP dehydrogenase</shortName>
        <shortName evidence="11">IMPD</shortName>
        <shortName evidence="11">IMPDH</shortName>
        <ecNumber evidence="11 14">1.1.1.205</ecNumber>
    </recommendedName>
</protein>
<evidence type="ECO:0000256" key="12">
    <source>
        <dbReference type="PROSITE-ProRule" id="PRU00703"/>
    </source>
</evidence>
<feature type="domain" description="CBS" evidence="15">
    <location>
        <begin position="158"/>
        <end position="218"/>
    </location>
</feature>
<dbReference type="InterPro" id="IPR005990">
    <property type="entry name" value="IMP_DH"/>
</dbReference>
<dbReference type="SMART" id="SM01240">
    <property type="entry name" value="IMPDH"/>
    <property type="match status" value="1"/>
</dbReference>
<accession>A0ABV5ZMH7</accession>
<feature type="binding site" evidence="11">
    <location>
        <position position="252"/>
    </location>
    <ligand>
        <name>NAD(+)</name>
        <dbReference type="ChEBI" id="CHEBI:57540"/>
    </ligand>
</feature>
<comment type="function">
    <text evidence="11">Catalyzes the conversion of inosine 5'-phosphate (IMP) to xanthosine 5'-phosphate (XMP), the first committed and rate-limiting step in the de novo synthesis of guanine nucleotides, and therefore plays an important role in the regulation of cell growth.</text>
</comment>
<dbReference type="InterPro" id="IPR000644">
    <property type="entry name" value="CBS_dom"/>
</dbReference>
<evidence type="ECO:0000256" key="8">
    <source>
        <dbReference type="ARBA" id="ARBA00023027"/>
    </source>
</evidence>
<keyword evidence="5 11" id="KW-0658">Purine biosynthesis</keyword>
<evidence type="ECO:0000313" key="17">
    <source>
        <dbReference type="Proteomes" id="UP001589688"/>
    </source>
</evidence>
<gene>
    <name evidence="11 16" type="primary">guaB</name>
    <name evidence="16" type="ORF">ACFFK8_12490</name>
</gene>
<feature type="domain" description="CBS" evidence="15">
    <location>
        <begin position="98"/>
        <end position="156"/>
    </location>
</feature>
<comment type="caution">
    <text evidence="16">The sequence shown here is derived from an EMBL/GenBank/DDBJ whole genome shotgun (WGS) entry which is preliminary data.</text>
</comment>
<dbReference type="Pfam" id="PF00478">
    <property type="entry name" value="IMPDH"/>
    <property type="match status" value="1"/>
</dbReference>
<keyword evidence="8 11" id="KW-0520">NAD</keyword>
<feature type="active site" description="Proton acceptor" evidence="11">
    <location>
        <position position="407"/>
    </location>
</feature>
<evidence type="ECO:0000256" key="3">
    <source>
        <dbReference type="ARBA" id="ARBA00022723"/>
    </source>
</evidence>
<feature type="binding site" evidence="11">
    <location>
        <position position="422"/>
    </location>
    <ligand>
        <name>IMP</name>
        <dbReference type="ChEBI" id="CHEBI:58053"/>
    </ligand>
</feature>
<feature type="binding site" evidence="11">
    <location>
        <position position="476"/>
    </location>
    <ligand>
        <name>K(+)</name>
        <dbReference type="ChEBI" id="CHEBI:29103"/>
        <note>ligand shared between two tetrameric partners</note>
    </ligand>
</feature>
<feature type="active site" description="Thioimidate intermediate" evidence="11">
    <location>
        <position position="309"/>
    </location>
</feature>
<dbReference type="Gene3D" id="3.20.20.70">
    <property type="entry name" value="Aldolase class I"/>
    <property type="match status" value="1"/>
</dbReference>
<feature type="binding site" evidence="11">
    <location>
        <begin position="389"/>
        <end position="393"/>
    </location>
    <ligand>
        <name>IMP</name>
        <dbReference type="ChEBI" id="CHEBI:58053"/>
    </ligand>
</feature>
<feature type="binding site" description="in other chain" evidence="11">
    <location>
        <position position="306"/>
    </location>
    <ligand>
        <name>K(+)</name>
        <dbReference type="ChEBI" id="CHEBI:29103"/>
        <note>ligand shared between two tetrameric partners</note>
    </ligand>
</feature>
<dbReference type="EMBL" id="JBHLZF010000002">
    <property type="protein sequence ID" value="MFB9898588.1"/>
    <property type="molecule type" value="Genomic_DNA"/>
</dbReference>
<evidence type="ECO:0000256" key="7">
    <source>
        <dbReference type="ARBA" id="ARBA00023002"/>
    </source>
</evidence>
<dbReference type="SUPFAM" id="SSF54631">
    <property type="entry name" value="CBS-domain pair"/>
    <property type="match status" value="1"/>
</dbReference>
<comment type="subunit">
    <text evidence="11">Homotetramer.</text>
</comment>
<keyword evidence="6 11" id="KW-0630">Potassium</keyword>
<evidence type="ECO:0000256" key="9">
    <source>
        <dbReference type="ARBA" id="ARBA00023122"/>
    </source>
</evidence>
<evidence type="ECO:0000256" key="14">
    <source>
        <dbReference type="RuleBase" id="RU003928"/>
    </source>
</evidence>
<evidence type="ECO:0000256" key="13">
    <source>
        <dbReference type="RuleBase" id="RU003927"/>
    </source>
</evidence>
<dbReference type="Pfam" id="PF00571">
    <property type="entry name" value="CBS"/>
    <property type="match status" value="2"/>
</dbReference>
<dbReference type="RefSeq" id="WP_027952387.1">
    <property type="nucleotide sequence ID" value="NZ_JADU01000017.1"/>
</dbReference>
<dbReference type="InterPro" id="IPR015875">
    <property type="entry name" value="IMP_DH/GMP_Rdtase_CS"/>
</dbReference>
<keyword evidence="9 12" id="KW-0129">CBS domain</keyword>
<evidence type="ECO:0000256" key="5">
    <source>
        <dbReference type="ARBA" id="ARBA00022755"/>
    </source>
</evidence>
<reference evidence="16 17" key="1">
    <citation type="submission" date="2024-09" db="EMBL/GenBank/DDBJ databases">
        <authorList>
            <person name="Sun Q."/>
            <person name="Mori K."/>
        </authorList>
    </citation>
    <scope>NUCLEOTIDE SEQUENCE [LARGE SCALE GENOMIC DNA]</scope>
    <source>
        <strain evidence="16 17">ATCC 51272</strain>
    </source>
</reference>
<comment type="cofactor">
    <cofactor evidence="1 11">
        <name>K(+)</name>
        <dbReference type="ChEBI" id="CHEBI:29103"/>
    </cofactor>
</comment>
<dbReference type="PANTHER" id="PTHR11911">
    <property type="entry name" value="INOSINE-5-MONOPHOSPHATE DEHYDROGENASE RELATED"/>
    <property type="match status" value="1"/>
</dbReference>
<dbReference type="NCBIfam" id="TIGR01302">
    <property type="entry name" value="IMP_dehydrog"/>
    <property type="match status" value="1"/>
</dbReference>
<feature type="binding site" evidence="11">
    <location>
        <position position="475"/>
    </location>
    <ligand>
        <name>K(+)</name>
        <dbReference type="ChEBI" id="CHEBI:29103"/>
        <note>ligand shared between two tetrameric partners</note>
    </ligand>
</feature>
<keyword evidence="4 11" id="KW-0332">GMP biosynthesis</keyword>
<evidence type="ECO:0000259" key="15">
    <source>
        <dbReference type="PROSITE" id="PS51371"/>
    </source>
</evidence>
<feature type="binding site" description="in other chain" evidence="11">
    <location>
        <position position="309"/>
    </location>
    <ligand>
        <name>K(+)</name>
        <dbReference type="ChEBI" id="CHEBI:29103"/>
        <note>ligand shared between two tetrameric partners</note>
    </ligand>
</feature>
<dbReference type="HAMAP" id="MF_01964">
    <property type="entry name" value="IMPDH"/>
    <property type="match status" value="1"/>
</dbReference>
<feature type="binding site" evidence="11">
    <location>
        <begin position="342"/>
        <end position="344"/>
    </location>
    <ligand>
        <name>IMP</name>
        <dbReference type="ChEBI" id="CHEBI:58053"/>
    </ligand>
</feature>
<evidence type="ECO:0000256" key="11">
    <source>
        <dbReference type="HAMAP-Rule" id="MF_01964"/>
    </source>
</evidence>
<organism evidence="16 17">
    <name type="scientific">Hallella seregens ATCC 51272</name>
    <dbReference type="NCBI Taxonomy" id="1336250"/>
    <lineage>
        <taxon>Bacteria</taxon>
        <taxon>Pseudomonadati</taxon>
        <taxon>Bacteroidota</taxon>
        <taxon>Bacteroidia</taxon>
        <taxon>Bacteroidales</taxon>
        <taxon>Prevotellaceae</taxon>
        <taxon>Hallella</taxon>
    </lineage>
</organism>
<feature type="binding site" evidence="11">
    <location>
        <begin position="302"/>
        <end position="304"/>
    </location>
    <ligand>
        <name>NAD(+)</name>
        <dbReference type="ChEBI" id="CHEBI:57540"/>
    </ligand>
</feature>
<dbReference type="Proteomes" id="UP001589688">
    <property type="component" value="Unassembled WGS sequence"/>
</dbReference>
<dbReference type="PROSITE" id="PS51371">
    <property type="entry name" value="CBS"/>
    <property type="match status" value="2"/>
</dbReference>
<evidence type="ECO:0000256" key="4">
    <source>
        <dbReference type="ARBA" id="ARBA00022749"/>
    </source>
</evidence>
<name>A0ABV5ZMH7_9BACT</name>